<dbReference type="GO" id="GO:0004721">
    <property type="term" value="F:phosphoprotein phosphatase activity"/>
    <property type="evidence" value="ECO:0007669"/>
    <property type="project" value="TreeGrafter"/>
</dbReference>
<dbReference type="Pfam" id="PF00672">
    <property type="entry name" value="HAMP"/>
    <property type="match status" value="1"/>
</dbReference>
<dbReference type="EMBL" id="CP054491">
    <property type="protein sequence ID" value="QKQ25046.1"/>
    <property type="molecule type" value="Genomic_DNA"/>
</dbReference>
<dbReference type="PROSITE" id="PS50885">
    <property type="entry name" value="HAMP"/>
    <property type="match status" value="1"/>
</dbReference>
<feature type="domain" description="HAMP" evidence="10">
    <location>
        <begin position="178"/>
        <end position="230"/>
    </location>
</feature>
<dbReference type="InterPro" id="IPR036890">
    <property type="entry name" value="HATPase_C_sf"/>
</dbReference>
<dbReference type="SMART" id="SM00387">
    <property type="entry name" value="HATPase_c"/>
    <property type="match status" value="1"/>
</dbReference>
<dbReference type="InterPro" id="IPR004358">
    <property type="entry name" value="Sig_transdc_His_kin-like_C"/>
</dbReference>
<dbReference type="InterPro" id="IPR005467">
    <property type="entry name" value="His_kinase_dom"/>
</dbReference>
<evidence type="ECO:0000256" key="3">
    <source>
        <dbReference type="ARBA" id="ARBA00012438"/>
    </source>
</evidence>
<dbReference type="Proteomes" id="UP000509658">
    <property type="component" value="Chromosome"/>
</dbReference>
<name>A0A6N0HRZ8_9GAMM</name>
<dbReference type="EC" id="2.7.13.3" evidence="3"/>
<dbReference type="GO" id="GO:0016036">
    <property type="term" value="P:cellular response to phosphate starvation"/>
    <property type="evidence" value="ECO:0007669"/>
    <property type="project" value="TreeGrafter"/>
</dbReference>
<comment type="catalytic activity">
    <reaction evidence="1">
        <text>ATP + protein L-histidine = ADP + protein N-phospho-L-histidine.</text>
        <dbReference type="EC" id="2.7.13.3"/>
    </reaction>
</comment>
<dbReference type="SMART" id="SM00304">
    <property type="entry name" value="HAMP"/>
    <property type="match status" value="1"/>
</dbReference>
<evidence type="ECO:0000256" key="2">
    <source>
        <dbReference type="ARBA" id="ARBA00004370"/>
    </source>
</evidence>
<dbReference type="Pfam" id="PF02518">
    <property type="entry name" value="HATPase_c"/>
    <property type="match status" value="1"/>
</dbReference>
<dbReference type="GO" id="GO:0000155">
    <property type="term" value="F:phosphorelay sensor kinase activity"/>
    <property type="evidence" value="ECO:0007669"/>
    <property type="project" value="InterPro"/>
</dbReference>
<keyword evidence="6" id="KW-0418">Kinase</keyword>
<evidence type="ECO:0000256" key="6">
    <source>
        <dbReference type="ARBA" id="ARBA00022777"/>
    </source>
</evidence>
<organism evidence="11 12">
    <name type="scientific">Candidatus Reidiella endopervernicosa</name>
    <dbReference type="NCBI Taxonomy" id="2738883"/>
    <lineage>
        <taxon>Bacteria</taxon>
        <taxon>Pseudomonadati</taxon>
        <taxon>Pseudomonadota</taxon>
        <taxon>Gammaproteobacteria</taxon>
        <taxon>Candidatus Reidiella</taxon>
    </lineage>
</organism>
<dbReference type="InterPro" id="IPR003594">
    <property type="entry name" value="HATPase_dom"/>
</dbReference>
<dbReference type="PANTHER" id="PTHR45453:SF1">
    <property type="entry name" value="PHOSPHATE REGULON SENSOR PROTEIN PHOR"/>
    <property type="match status" value="1"/>
</dbReference>
<evidence type="ECO:0000256" key="5">
    <source>
        <dbReference type="ARBA" id="ARBA00022679"/>
    </source>
</evidence>
<dbReference type="SUPFAM" id="SSF55874">
    <property type="entry name" value="ATPase domain of HSP90 chaperone/DNA topoisomerase II/histidine kinase"/>
    <property type="match status" value="1"/>
</dbReference>
<sequence length="452" mass="49908">MELPARLPQLSTPGGVAGARRYAGALTDAYRQEQSWGFLERNHTLWHNRFLLHLSNTPELTEPPPPLRARRPDGRDRQLTPPPPPAARGGDRSSLGSRISLYDANGTHIIGPPSNSNEALERPITLKGETVAWLRLTPLPWLDDSLEQQFRDQQRNALYLTAIAALLLSLLVSIPLGRHLLQPVKHLITGARALAAGDYETRIDIAQSDELGQLSHDFNLLAEALERNEQLRRQGMADVSHELRTPLSVLRAEIEAMQDGVRPIASEQLATLHDTVMGLSRLVDDLYELALSDTGALDYHRLDLELTTLLEQCIESATPMLTEKALLIESEIGGEIALLADERRLRQVFANLLKNSARYTDAGGRVSISCQQLGNRAVIDIQDSAPRVDDKLLPRLFDRFYRVESSRNRARGGAGLGLAITKEIVEAHGGNITAQRSPLGGLWIEITLPVSS</sequence>
<keyword evidence="4" id="KW-0597">Phosphoprotein</keyword>
<dbReference type="SMART" id="SM00388">
    <property type="entry name" value="HisKA"/>
    <property type="match status" value="1"/>
</dbReference>
<keyword evidence="12" id="KW-1185">Reference proteome</keyword>
<dbReference type="SUPFAM" id="SSF158472">
    <property type="entry name" value="HAMP domain-like"/>
    <property type="match status" value="1"/>
</dbReference>
<dbReference type="FunFam" id="3.30.565.10:FF:000006">
    <property type="entry name" value="Sensor histidine kinase WalK"/>
    <property type="match status" value="1"/>
</dbReference>
<dbReference type="InterPro" id="IPR050351">
    <property type="entry name" value="BphY/WalK/GraS-like"/>
</dbReference>
<dbReference type="Pfam" id="PF00512">
    <property type="entry name" value="HisKA"/>
    <property type="match status" value="1"/>
</dbReference>
<gene>
    <name evidence="11" type="ORF">HUE57_01145</name>
</gene>
<dbReference type="Gene3D" id="3.30.565.10">
    <property type="entry name" value="Histidine kinase-like ATPase, C-terminal domain"/>
    <property type="match status" value="1"/>
</dbReference>
<dbReference type="PANTHER" id="PTHR45453">
    <property type="entry name" value="PHOSPHATE REGULON SENSOR PROTEIN PHOR"/>
    <property type="match status" value="1"/>
</dbReference>
<keyword evidence="7" id="KW-0902">Two-component regulatory system</keyword>
<dbReference type="CDD" id="cd06225">
    <property type="entry name" value="HAMP"/>
    <property type="match status" value="1"/>
</dbReference>
<accession>A0A6N0HRZ8</accession>
<dbReference type="KEGG" id="rev:HUE57_01145"/>
<keyword evidence="5" id="KW-0808">Transferase</keyword>
<feature type="domain" description="Histidine kinase" evidence="9">
    <location>
        <begin position="238"/>
        <end position="452"/>
    </location>
</feature>
<dbReference type="PROSITE" id="PS50109">
    <property type="entry name" value="HIS_KIN"/>
    <property type="match status" value="1"/>
</dbReference>
<evidence type="ECO:0000256" key="4">
    <source>
        <dbReference type="ARBA" id="ARBA00022553"/>
    </source>
</evidence>
<dbReference type="PRINTS" id="PR00344">
    <property type="entry name" value="BCTRLSENSOR"/>
</dbReference>
<reference evidence="11 12" key="1">
    <citation type="submission" date="2020-05" db="EMBL/GenBank/DDBJ databases">
        <title>Horizontal transmission and recombination maintain forever young bacterial symbiont genomes.</title>
        <authorList>
            <person name="Russell S.L."/>
            <person name="Pepper-Tunick E."/>
            <person name="Svedberg J."/>
            <person name="Byrne A."/>
            <person name="Ruelas Castillo J."/>
            <person name="Vollmers C."/>
            <person name="Beinart R.A."/>
            <person name="Corbett-Detig R."/>
        </authorList>
    </citation>
    <scope>NUCLEOTIDE SEQUENCE [LARGE SCALE GENOMIC DNA]</scope>
    <source>
        <strain evidence="11">Santa_Monica_outfall</strain>
    </source>
</reference>
<dbReference type="InterPro" id="IPR003661">
    <property type="entry name" value="HisK_dim/P_dom"/>
</dbReference>
<comment type="subcellular location">
    <subcellularLocation>
        <location evidence="2">Membrane</location>
    </subcellularLocation>
</comment>
<dbReference type="Gene3D" id="6.10.340.10">
    <property type="match status" value="1"/>
</dbReference>
<proteinExistence type="predicted"/>
<protein>
    <recommendedName>
        <fullName evidence="3">histidine kinase</fullName>
        <ecNumber evidence="3">2.7.13.3</ecNumber>
    </recommendedName>
</protein>
<dbReference type="SUPFAM" id="SSF47384">
    <property type="entry name" value="Homodimeric domain of signal transducing histidine kinase"/>
    <property type="match status" value="1"/>
</dbReference>
<dbReference type="GO" id="GO:0005886">
    <property type="term" value="C:plasma membrane"/>
    <property type="evidence" value="ECO:0007669"/>
    <property type="project" value="TreeGrafter"/>
</dbReference>
<evidence type="ECO:0000256" key="7">
    <source>
        <dbReference type="ARBA" id="ARBA00023012"/>
    </source>
</evidence>
<dbReference type="AlphaFoldDB" id="A0A6N0HRZ8"/>
<evidence type="ECO:0000256" key="1">
    <source>
        <dbReference type="ARBA" id="ARBA00000085"/>
    </source>
</evidence>
<evidence type="ECO:0000259" key="9">
    <source>
        <dbReference type="PROSITE" id="PS50109"/>
    </source>
</evidence>
<dbReference type="RefSeq" id="WP_078483095.1">
    <property type="nucleotide sequence ID" value="NZ_CP054491.1"/>
</dbReference>
<evidence type="ECO:0000313" key="12">
    <source>
        <dbReference type="Proteomes" id="UP000509658"/>
    </source>
</evidence>
<evidence type="ECO:0000259" key="10">
    <source>
        <dbReference type="PROSITE" id="PS50885"/>
    </source>
</evidence>
<dbReference type="Gene3D" id="1.10.287.130">
    <property type="match status" value="1"/>
</dbReference>
<evidence type="ECO:0000313" key="11">
    <source>
        <dbReference type="EMBL" id="QKQ25046.1"/>
    </source>
</evidence>
<evidence type="ECO:0000256" key="8">
    <source>
        <dbReference type="SAM" id="MobiDB-lite"/>
    </source>
</evidence>
<feature type="region of interest" description="Disordered" evidence="8">
    <location>
        <begin position="56"/>
        <end position="97"/>
    </location>
</feature>
<dbReference type="InterPro" id="IPR003660">
    <property type="entry name" value="HAMP_dom"/>
</dbReference>
<dbReference type="CDD" id="cd00082">
    <property type="entry name" value="HisKA"/>
    <property type="match status" value="1"/>
</dbReference>
<dbReference type="InterPro" id="IPR036097">
    <property type="entry name" value="HisK_dim/P_sf"/>
</dbReference>